<sequence>MAFIGVQVSDELKARFTARAQREGGQSALLRRLVCTVTDQAPDPVRPLAAGASDKVTVRFRRSERAAITDAATARGMTRTGWIAALVRARLGLGLPLNRGEEEALRAIARELHRIGGGINQIARAANLAAQTGEPVTFDPAVLEETRGVVGEATSELRQVLARSAGSWQVPV</sequence>
<organism evidence="1 2">
    <name type="scientific">Methylorubrum salsuginis</name>
    <dbReference type="NCBI Taxonomy" id="414703"/>
    <lineage>
        <taxon>Bacteria</taxon>
        <taxon>Pseudomonadati</taxon>
        <taxon>Pseudomonadota</taxon>
        <taxon>Alphaproteobacteria</taxon>
        <taxon>Hyphomicrobiales</taxon>
        <taxon>Methylobacteriaceae</taxon>
        <taxon>Methylorubrum</taxon>
    </lineage>
</organism>
<accession>A0A1I4IR20</accession>
<dbReference type="OrthoDB" id="7838543at2"/>
<name>A0A1I4IR20_9HYPH</name>
<evidence type="ECO:0000313" key="2">
    <source>
        <dbReference type="Proteomes" id="UP000198804"/>
    </source>
</evidence>
<dbReference type="InterPro" id="IPR053842">
    <property type="entry name" value="NikA-like"/>
</dbReference>
<evidence type="ECO:0000313" key="1">
    <source>
        <dbReference type="EMBL" id="SFL56819.1"/>
    </source>
</evidence>
<keyword evidence="2" id="KW-1185">Reference proteome</keyword>
<dbReference type="Pfam" id="PF21983">
    <property type="entry name" value="NikA-like"/>
    <property type="match status" value="1"/>
</dbReference>
<dbReference type="Proteomes" id="UP000198804">
    <property type="component" value="Unassembled WGS sequence"/>
</dbReference>
<proteinExistence type="predicted"/>
<dbReference type="RefSeq" id="WP_063987037.1">
    <property type="nucleotide sequence ID" value="NZ_FOSV01000018.1"/>
</dbReference>
<dbReference type="EMBL" id="FOSV01000018">
    <property type="protein sequence ID" value="SFL56819.1"/>
    <property type="molecule type" value="Genomic_DNA"/>
</dbReference>
<dbReference type="AlphaFoldDB" id="A0A1I4IR20"/>
<gene>
    <name evidence="1" type="ORF">SAMN04488125_11824</name>
</gene>
<protein>
    <submittedName>
        <fullName evidence="1">Mobilisation protein (MobC)</fullName>
    </submittedName>
</protein>
<reference evidence="2" key="1">
    <citation type="submission" date="2016-10" db="EMBL/GenBank/DDBJ databases">
        <authorList>
            <person name="Varghese N."/>
            <person name="Submissions S."/>
        </authorList>
    </citation>
    <scope>NUCLEOTIDE SEQUENCE [LARGE SCALE GENOMIC DNA]</scope>
    <source>
        <strain evidence="2">CGMCC 1.6474</strain>
    </source>
</reference>